<protein>
    <submittedName>
        <fullName evidence="1">Uncharacterized protein</fullName>
    </submittedName>
</protein>
<reference evidence="1" key="1">
    <citation type="journal article" date="2014" name="Front. Microbiol.">
        <title>High frequency of phylogenetically diverse reductive dehalogenase-homologous genes in deep subseafloor sedimentary metagenomes.</title>
        <authorList>
            <person name="Kawai M."/>
            <person name="Futagami T."/>
            <person name="Toyoda A."/>
            <person name="Takaki Y."/>
            <person name="Nishi S."/>
            <person name="Hori S."/>
            <person name="Arai W."/>
            <person name="Tsubouchi T."/>
            <person name="Morono Y."/>
            <person name="Uchiyama I."/>
            <person name="Ito T."/>
            <person name="Fujiyama A."/>
            <person name="Inagaki F."/>
            <person name="Takami H."/>
        </authorList>
    </citation>
    <scope>NUCLEOTIDE SEQUENCE</scope>
    <source>
        <strain evidence="1">Expedition CK06-06</strain>
    </source>
</reference>
<dbReference type="EMBL" id="BART01028511">
    <property type="protein sequence ID" value="GAG90806.1"/>
    <property type="molecule type" value="Genomic_DNA"/>
</dbReference>
<proteinExistence type="predicted"/>
<comment type="caution">
    <text evidence="1">The sequence shown here is derived from an EMBL/GenBank/DDBJ whole genome shotgun (WGS) entry which is preliminary data.</text>
</comment>
<accession>X1D2R5</accession>
<evidence type="ECO:0000313" key="1">
    <source>
        <dbReference type="EMBL" id="GAG90806.1"/>
    </source>
</evidence>
<dbReference type="AlphaFoldDB" id="X1D2R5"/>
<gene>
    <name evidence="1" type="ORF">S01H4_50245</name>
</gene>
<name>X1D2R5_9ZZZZ</name>
<organism evidence="1">
    <name type="scientific">marine sediment metagenome</name>
    <dbReference type="NCBI Taxonomy" id="412755"/>
    <lineage>
        <taxon>unclassified sequences</taxon>
        <taxon>metagenomes</taxon>
        <taxon>ecological metagenomes</taxon>
    </lineage>
</organism>
<sequence length="42" mass="4730">MADAINIIIDESDPPHPQFIEIETDDGRSISIGEWIEYQGLT</sequence>